<evidence type="ECO:0000256" key="2">
    <source>
        <dbReference type="ARBA" id="ARBA00006448"/>
    </source>
</evidence>
<organism evidence="10 11">
    <name type="scientific">Rikenella microfusus</name>
    <dbReference type="NCBI Taxonomy" id="28139"/>
    <lineage>
        <taxon>Bacteria</taxon>
        <taxon>Pseudomonadati</taxon>
        <taxon>Bacteroidota</taxon>
        <taxon>Bacteroidia</taxon>
        <taxon>Bacteroidales</taxon>
        <taxon>Rikenellaceae</taxon>
        <taxon>Rikenella</taxon>
    </lineage>
</organism>
<feature type="transmembrane region" description="Helical" evidence="7">
    <location>
        <begin position="34"/>
        <end position="51"/>
    </location>
</feature>
<name>A0A379MQ58_9BACT</name>
<dbReference type="OrthoDB" id="1076133at2"/>
<evidence type="ECO:0000256" key="6">
    <source>
        <dbReference type="ARBA" id="ARBA00023136"/>
    </source>
</evidence>
<comment type="subcellular location">
    <subcellularLocation>
        <location evidence="1">Cell membrane</location>
        <topology evidence="1">Multi-pass membrane protein</topology>
    </subcellularLocation>
</comment>
<evidence type="ECO:0000313" key="11">
    <source>
        <dbReference type="Proteomes" id="UP000255233"/>
    </source>
</evidence>
<feature type="domain" description="YetF C-terminal" evidence="8">
    <location>
        <begin position="79"/>
        <end position="197"/>
    </location>
</feature>
<feature type="transmembrane region" description="Helical" evidence="7">
    <location>
        <begin position="57"/>
        <end position="78"/>
    </location>
</feature>
<proteinExistence type="inferred from homology"/>
<feature type="domain" description="YetF-like N-terminal transmembrane" evidence="9">
    <location>
        <begin position="3"/>
        <end position="76"/>
    </location>
</feature>
<dbReference type="Proteomes" id="UP000255233">
    <property type="component" value="Unassembled WGS sequence"/>
</dbReference>
<evidence type="ECO:0000259" key="9">
    <source>
        <dbReference type="Pfam" id="PF20730"/>
    </source>
</evidence>
<dbReference type="Gene3D" id="3.30.240.20">
    <property type="entry name" value="bsu07140 like domains"/>
    <property type="match status" value="2"/>
</dbReference>
<dbReference type="EMBL" id="UGVL01000001">
    <property type="protein sequence ID" value="SUE33616.1"/>
    <property type="molecule type" value="Genomic_DNA"/>
</dbReference>
<dbReference type="PANTHER" id="PTHR34582">
    <property type="entry name" value="UPF0702 TRANSMEMBRANE PROTEIN YCAP"/>
    <property type="match status" value="1"/>
</dbReference>
<protein>
    <submittedName>
        <fullName evidence="10">Protein of uncharacterized function (DUF421)</fullName>
    </submittedName>
</protein>
<evidence type="ECO:0000313" key="10">
    <source>
        <dbReference type="EMBL" id="SUE33616.1"/>
    </source>
</evidence>
<keyword evidence="3" id="KW-1003">Cell membrane</keyword>
<gene>
    <name evidence="10" type="primary">yetF</name>
    <name evidence="10" type="ORF">NCTC11190_00826</name>
</gene>
<keyword evidence="4 7" id="KW-0812">Transmembrane</keyword>
<reference evidence="10 11" key="1">
    <citation type="submission" date="2018-06" db="EMBL/GenBank/DDBJ databases">
        <authorList>
            <consortium name="Pathogen Informatics"/>
            <person name="Doyle S."/>
        </authorList>
    </citation>
    <scope>NUCLEOTIDE SEQUENCE [LARGE SCALE GENOMIC DNA]</scope>
    <source>
        <strain evidence="10 11">NCTC11190</strain>
    </source>
</reference>
<dbReference type="RefSeq" id="WP_037291416.1">
    <property type="nucleotide sequence ID" value="NZ_CALVFX010000002.1"/>
</dbReference>
<keyword evidence="11" id="KW-1185">Reference proteome</keyword>
<feature type="transmembrane region" description="Helical" evidence="7">
    <location>
        <begin position="6"/>
        <end position="22"/>
    </location>
</feature>
<dbReference type="Pfam" id="PF20730">
    <property type="entry name" value="YetF_N"/>
    <property type="match status" value="1"/>
</dbReference>
<evidence type="ECO:0000256" key="7">
    <source>
        <dbReference type="SAM" id="Phobius"/>
    </source>
</evidence>
<dbReference type="AlphaFoldDB" id="A0A379MQ58"/>
<accession>A0A379MQ58</accession>
<keyword evidence="6 7" id="KW-0472">Membrane</keyword>
<evidence type="ECO:0000256" key="4">
    <source>
        <dbReference type="ARBA" id="ARBA00022692"/>
    </source>
</evidence>
<dbReference type="PANTHER" id="PTHR34582:SF6">
    <property type="entry name" value="UPF0702 TRANSMEMBRANE PROTEIN YCAP"/>
    <property type="match status" value="1"/>
</dbReference>
<evidence type="ECO:0000256" key="1">
    <source>
        <dbReference type="ARBA" id="ARBA00004651"/>
    </source>
</evidence>
<dbReference type="InterPro" id="IPR023090">
    <property type="entry name" value="UPF0702_alpha/beta_dom_sf"/>
</dbReference>
<comment type="similarity">
    <text evidence="2">Belongs to the UPF0702 family.</text>
</comment>
<dbReference type="Pfam" id="PF04239">
    <property type="entry name" value="DUF421"/>
    <property type="match status" value="1"/>
</dbReference>
<evidence type="ECO:0000259" key="8">
    <source>
        <dbReference type="Pfam" id="PF04239"/>
    </source>
</evidence>
<evidence type="ECO:0000256" key="3">
    <source>
        <dbReference type="ARBA" id="ARBA00022475"/>
    </source>
</evidence>
<sequence>MYGDIALKLIIGMLGVLFFLRVSGKAQMAQITPLDTVSAFVIGALVGGVIYNPDMDAWHLVYALALWTLFNLLIRYSMRSRFLRRLIKGDSVYIVRNGALNLKVFRRNLLEMEQLRTLLRSKGIFSMFDVDDVRFETNGEVTVSTKGETAESYLLVNNGSILPSSLNNAGHDEKWLTERLDRLGFREIGNLYCVEWTPAKGFYIVSKDGKIQNGNVAMTSDSVRDDISA</sequence>
<dbReference type="InterPro" id="IPR007353">
    <property type="entry name" value="DUF421"/>
</dbReference>
<evidence type="ECO:0000256" key="5">
    <source>
        <dbReference type="ARBA" id="ARBA00022989"/>
    </source>
</evidence>
<keyword evidence="5 7" id="KW-1133">Transmembrane helix</keyword>
<dbReference type="InterPro" id="IPR048454">
    <property type="entry name" value="YetF_N"/>
</dbReference>
<dbReference type="GO" id="GO:0005886">
    <property type="term" value="C:plasma membrane"/>
    <property type="evidence" value="ECO:0007669"/>
    <property type="project" value="UniProtKB-SubCell"/>
</dbReference>